<keyword evidence="9" id="KW-0472">Membrane</keyword>
<evidence type="ECO:0000256" key="4">
    <source>
        <dbReference type="ARBA" id="ARBA00022816"/>
    </source>
</evidence>
<dbReference type="Pfam" id="PF07575">
    <property type="entry name" value="Nucleopor_Nup85"/>
    <property type="match status" value="1"/>
</dbReference>
<evidence type="ECO:0000256" key="9">
    <source>
        <dbReference type="RuleBase" id="RU365073"/>
    </source>
</evidence>
<dbReference type="eggNOG" id="KOG2271">
    <property type="taxonomic scope" value="Eukaryota"/>
</dbReference>
<organism evidence="11">
    <name type="scientific">Melampsora larici-populina (strain 98AG31 / pathotype 3-4-7)</name>
    <name type="common">Poplar leaf rust fungus</name>
    <dbReference type="NCBI Taxonomy" id="747676"/>
    <lineage>
        <taxon>Eukaryota</taxon>
        <taxon>Fungi</taxon>
        <taxon>Dikarya</taxon>
        <taxon>Basidiomycota</taxon>
        <taxon>Pucciniomycotina</taxon>
        <taxon>Pucciniomycetes</taxon>
        <taxon>Pucciniales</taxon>
        <taxon>Melampsoraceae</taxon>
        <taxon>Melampsora</taxon>
    </lineage>
</organism>
<accession>F4RTM4</accession>
<dbReference type="EMBL" id="GL883119">
    <property type="protein sequence ID" value="EGG04312.1"/>
    <property type="molecule type" value="Genomic_DNA"/>
</dbReference>
<dbReference type="GO" id="GO:0031965">
    <property type="term" value="C:nuclear membrane"/>
    <property type="evidence" value="ECO:0007669"/>
    <property type="project" value="UniProtKB-UniRule"/>
</dbReference>
<dbReference type="STRING" id="747676.F4RTM4"/>
<keyword evidence="4 9" id="KW-0509">mRNA transport</keyword>
<evidence type="ECO:0000256" key="2">
    <source>
        <dbReference type="ARBA" id="ARBA00005573"/>
    </source>
</evidence>
<evidence type="ECO:0000256" key="7">
    <source>
        <dbReference type="ARBA" id="ARBA00023132"/>
    </source>
</evidence>
<keyword evidence="6 9" id="KW-0811">Translocation</keyword>
<dbReference type="KEGG" id="mlr:MELLADRAFT_108602"/>
<dbReference type="GO" id="GO:0017056">
    <property type="term" value="F:structural constituent of nuclear pore"/>
    <property type="evidence" value="ECO:0007669"/>
    <property type="project" value="TreeGrafter"/>
</dbReference>
<dbReference type="FunCoup" id="F4RTM4">
    <property type="interactions" value="86"/>
</dbReference>
<dbReference type="PANTHER" id="PTHR13373">
    <property type="entry name" value="FROUNT PROTEIN-RELATED"/>
    <property type="match status" value="1"/>
</dbReference>
<reference evidence="11" key="1">
    <citation type="journal article" date="2011" name="Proc. Natl. Acad. Sci. U.S.A.">
        <title>Obligate biotrophy features unraveled by the genomic analysis of rust fungi.</title>
        <authorList>
            <person name="Duplessis S."/>
            <person name="Cuomo C.A."/>
            <person name="Lin Y.-C."/>
            <person name="Aerts A."/>
            <person name="Tisserant E."/>
            <person name="Veneault-Fourrey C."/>
            <person name="Joly D.L."/>
            <person name="Hacquard S."/>
            <person name="Amselem J."/>
            <person name="Cantarel B.L."/>
            <person name="Chiu R."/>
            <person name="Coutinho P.M."/>
            <person name="Feau N."/>
            <person name="Field M."/>
            <person name="Frey P."/>
            <person name="Gelhaye E."/>
            <person name="Goldberg J."/>
            <person name="Grabherr M.G."/>
            <person name="Kodira C.D."/>
            <person name="Kohler A."/>
            <person name="Kuees U."/>
            <person name="Lindquist E.A."/>
            <person name="Lucas S.M."/>
            <person name="Mago R."/>
            <person name="Mauceli E."/>
            <person name="Morin E."/>
            <person name="Murat C."/>
            <person name="Pangilinan J.L."/>
            <person name="Park R."/>
            <person name="Pearson M."/>
            <person name="Quesneville H."/>
            <person name="Rouhier N."/>
            <person name="Sakthikumar S."/>
            <person name="Salamov A.A."/>
            <person name="Schmutz J."/>
            <person name="Selles B."/>
            <person name="Shapiro H."/>
            <person name="Tanguay P."/>
            <person name="Tuskan G.A."/>
            <person name="Henrissat B."/>
            <person name="Van de Peer Y."/>
            <person name="Rouze P."/>
            <person name="Ellis J.G."/>
            <person name="Dodds P.N."/>
            <person name="Schein J.E."/>
            <person name="Zhong S."/>
            <person name="Hamelin R.C."/>
            <person name="Grigoriev I.V."/>
            <person name="Szabo L.J."/>
            <person name="Martin F."/>
        </authorList>
    </citation>
    <scope>NUCLEOTIDE SEQUENCE [LARGE SCALE GENOMIC DNA]</scope>
    <source>
        <strain evidence="11">98AG31 / pathotype 3-4-7</strain>
    </source>
</reference>
<comment type="function">
    <text evidence="9">Functions as a component of the nuclear pore complex (NPC).</text>
</comment>
<dbReference type="RefSeq" id="XP_007412441.1">
    <property type="nucleotide sequence ID" value="XM_007412379.1"/>
</dbReference>
<dbReference type="InterPro" id="IPR011502">
    <property type="entry name" value="Nucleoporin_Nup85"/>
</dbReference>
<evidence type="ECO:0000256" key="6">
    <source>
        <dbReference type="ARBA" id="ARBA00023010"/>
    </source>
</evidence>
<protein>
    <recommendedName>
        <fullName evidence="9">Nuclear pore complex protein Nup85</fullName>
    </recommendedName>
</protein>
<evidence type="ECO:0000256" key="8">
    <source>
        <dbReference type="ARBA" id="ARBA00023242"/>
    </source>
</evidence>
<keyword evidence="7 9" id="KW-0906">Nuclear pore complex</keyword>
<keyword evidence="11" id="KW-1185">Reference proteome</keyword>
<proteinExistence type="inferred from homology"/>
<dbReference type="OrthoDB" id="17644at2759"/>
<dbReference type="GO" id="GO:0006406">
    <property type="term" value="P:mRNA export from nucleus"/>
    <property type="evidence" value="ECO:0007669"/>
    <property type="project" value="TreeGrafter"/>
</dbReference>
<keyword evidence="8 9" id="KW-0539">Nucleus</keyword>
<dbReference type="PANTHER" id="PTHR13373:SF21">
    <property type="entry name" value="NUCLEAR PORE COMPLEX PROTEIN NUP85"/>
    <property type="match status" value="1"/>
</dbReference>
<name>F4RTM4_MELLP</name>
<keyword evidence="5 9" id="KW-0653">Protein transport</keyword>
<comment type="subcellular location">
    <subcellularLocation>
        <location evidence="1 9">Nucleus</location>
        <location evidence="1 9">Nuclear pore complex</location>
    </subcellularLocation>
</comment>
<dbReference type="GO" id="GO:0045893">
    <property type="term" value="P:positive regulation of DNA-templated transcription"/>
    <property type="evidence" value="ECO:0007669"/>
    <property type="project" value="TreeGrafter"/>
</dbReference>
<comment type="similarity">
    <text evidence="2 9">Belongs to the nucleoporin Nup85 family.</text>
</comment>
<dbReference type="HOGENOM" id="CLU_023369_0_0_1"/>
<evidence type="ECO:0000313" key="10">
    <source>
        <dbReference type="EMBL" id="EGG04312.1"/>
    </source>
</evidence>
<dbReference type="Proteomes" id="UP000001072">
    <property type="component" value="Unassembled WGS sequence"/>
</dbReference>
<sequence>MNQLPSSSTSTSTSNPISIQLHPKPFSSNQWNQSKSIQINWDKKRNGLALSIISSSSILSKPNQNQKLSISEQSIYLINSFHSNPSRRSLITRSFEIFSSLQKVVAVCEEEDHLKNQHQLPSSSQFKYYSRIAHQYVISLKDYLNQLEQEDEESNPDEIDLVIQMIECFSLFVLVFVPEDGRGDGIFSEQFLDWVNRINPQPPKEEGEELSNLSLPYEHVNFWPYIHACLIRGHLTQSTALLKPYTKTQNPTLNQLMTITISLINKTPRSTQFSQENSFIEALYQFRQSVDRVLLNLDQEMEMIFKLEEERKKQGNESMDEDDLLYLQASLKILLEILSGDENRVSEACYDWKEALGAHLLWVYPTCKRDGLGPVIKTVTENWPIDQTSITDRLTSSILTGSTQTLIQESHSLSPWLSCHLIDLISKLGILEEESEESELEKMREFYVFEYLDELSLDQGLWRLMIAYADTTKFGIHWIKSILRRLIIDDSIEEGNQEEGEGKKTKATVNVLEFKEICERFGLEDEFCRCTKILTKRLIKERKFGSAIAYSIRSGDLKMIRRITDLLLIEYINEGPEEFAKLVDEIPSSLLHPIAPKLRPNLFQSGPSDQESTHHNDNLIFLSRYRDLHSFYLKGDKKKVIEIVMNLLIGQIAPKEWWCILLIDLLPLLEDEEMLVNVTDTYELLRCLEEITLGLEESNQTRIRIDYLVYLKMILKNQSDGSKEIEIIRYSLARNLSRCLTFKY</sequence>
<evidence type="ECO:0000256" key="1">
    <source>
        <dbReference type="ARBA" id="ARBA00004567"/>
    </source>
</evidence>
<dbReference type="GO" id="GO:0006606">
    <property type="term" value="P:protein import into nucleus"/>
    <property type="evidence" value="ECO:0007669"/>
    <property type="project" value="TreeGrafter"/>
</dbReference>
<comment type="subunit">
    <text evidence="9">Component of the nuclear pore complex (NPC).</text>
</comment>
<dbReference type="AlphaFoldDB" id="F4RTM4"/>
<gene>
    <name evidence="10" type="ORF">MELLADRAFT_108602</name>
</gene>
<dbReference type="InParanoid" id="F4RTM4"/>
<evidence type="ECO:0000313" key="11">
    <source>
        <dbReference type="Proteomes" id="UP000001072"/>
    </source>
</evidence>
<dbReference type="GeneID" id="18923513"/>
<evidence type="ECO:0000256" key="5">
    <source>
        <dbReference type="ARBA" id="ARBA00022927"/>
    </source>
</evidence>
<dbReference type="GO" id="GO:0031080">
    <property type="term" value="C:nuclear pore outer ring"/>
    <property type="evidence" value="ECO:0007669"/>
    <property type="project" value="TreeGrafter"/>
</dbReference>
<dbReference type="VEuPathDB" id="FungiDB:MELLADRAFT_108602"/>
<evidence type="ECO:0000256" key="3">
    <source>
        <dbReference type="ARBA" id="ARBA00022448"/>
    </source>
</evidence>
<keyword evidence="3 9" id="KW-0813">Transport</keyword>